<evidence type="ECO:0000256" key="1">
    <source>
        <dbReference type="SAM" id="MobiDB-lite"/>
    </source>
</evidence>
<feature type="compositionally biased region" description="Polar residues" evidence="1">
    <location>
        <begin position="18"/>
        <end position="34"/>
    </location>
</feature>
<comment type="caution">
    <text evidence="2">The sequence shown here is derived from an EMBL/GenBank/DDBJ whole genome shotgun (WGS) entry which is preliminary data.</text>
</comment>
<feature type="region of interest" description="Disordered" evidence="1">
    <location>
        <begin position="1"/>
        <end position="65"/>
    </location>
</feature>
<sequence length="65" mass="7285">MECSLDHLLFLPPDEKNGQQSRPPGTPTRSCQNSRRSEPDMAEHHRRGSSKDKKLLASNGTQTQP</sequence>
<evidence type="ECO:0000313" key="2">
    <source>
        <dbReference type="EMBL" id="CAJ0920794.1"/>
    </source>
</evidence>
<keyword evidence="3" id="KW-1185">Reference proteome</keyword>
<proteinExistence type="predicted"/>
<dbReference type="Proteomes" id="UP001176940">
    <property type="component" value="Unassembled WGS sequence"/>
</dbReference>
<gene>
    <name evidence="2" type="ORF">RIMI_LOCUS1366530</name>
</gene>
<protein>
    <submittedName>
        <fullName evidence="2">Uncharacterized protein</fullName>
    </submittedName>
</protein>
<organism evidence="2 3">
    <name type="scientific">Ranitomeya imitator</name>
    <name type="common">mimic poison frog</name>
    <dbReference type="NCBI Taxonomy" id="111125"/>
    <lineage>
        <taxon>Eukaryota</taxon>
        <taxon>Metazoa</taxon>
        <taxon>Chordata</taxon>
        <taxon>Craniata</taxon>
        <taxon>Vertebrata</taxon>
        <taxon>Euteleostomi</taxon>
        <taxon>Amphibia</taxon>
        <taxon>Batrachia</taxon>
        <taxon>Anura</taxon>
        <taxon>Neobatrachia</taxon>
        <taxon>Hyloidea</taxon>
        <taxon>Dendrobatidae</taxon>
        <taxon>Dendrobatinae</taxon>
        <taxon>Ranitomeya</taxon>
    </lineage>
</organism>
<name>A0ABN9KUV3_9NEOB</name>
<feature type="compositionally biased region" description="Basic and acidic residues" evidence="1">
    <location>
        <begin position="35"/>
        <end position="55"/>
    </location>
</feature>
<evidence type="ECO:0000313" key="3">
    <source>
        <dbReference type="Proteomes" id="UP001176940"/>
    </source>
</evidence>
<dbReference type="EMBL" id="CAUEEQ010001769">
    <property type="protein sequence ID" value="CAJ0920794.1"/>
    <property type="molecule type" value="Genomic_DNA"/>
</dbReference>
<accession>A0ABN9KUV3</accession>
<reference evidence="2" key="1">
    <citation type="submission" date="2023-07" db="EMBL/GenBank/DDBJ databases">
        <authorList>
            <person name="Stuckert A."/>
        </authorList>
    </citation>
    <scope>NUCLEOTIDE SEQUENCE</scope>
</reference>